<reference evidence="1" key="2">
    <citation type="journal article" date="2019" name="IMA Fungus">
        <title>Genome sequencing and comparison of five Tilletia species to identify candidate genes for the detection of regulated species infecting wheat.</title>
        <authorList>
            <person name="Nguyen H.D.T."/>
            <person name="Sultana T."/>
            <person name="Kesanakurti P."/>
            <person name="Hambleton S."/>
        </authorList>
    </citation>
    <scope>NUCLEOTIDE SEQUENCE</scope>
    <source>
        <strain evidence="1">DAOMC 236416</strain>
    </source>
</reference>
<dbReference type="Proteomes" id="UP000077521">
    <property type="component" value="Unassembled WGS sequence"/>
</dbReference>
<evidence type="ECO:0000313" key="1">
    <source>
        <dbReference type="EMBL" id="KAE8242051.1"/>
    </source>
</evidence>
<comment type="caution">
    <text evidence="1">The sequence shown here is derived from an EMBL/GenBank/DDBJ whole genome shotgun (WGS) entry which is preliminary data.</text>
</comment>
<dbReference type="EMBL" id="LWDF02000810">
    <property type="protein sequence ID" value="KAE8242051.1"/>
    <property type="molecule type" value="Genomic_DNA"/>
</dbReference>
<name>A0A177T6N3_9BASI</name>
<keyword evidence="2" id="KW-1185">Reference proteome</keyword>
<dbReference type="AlphaFoldDB" id="A0A177T6N3"/>
<accession>A0A177T6N3</accession>
<protein>
    <submittedName>
        <fullName evidence="1">Uncharacterized protein</fullName>
    </submittedName>
</protein>
<gene>
    <name evidence="1" type="ORF">A4X13_0g7143</name>
</gene>
<proteinExistence type="predicted"/>
<organism evidence="1 2">
    <name type="scientific">Tilletia indica</name>
    <dbReference type="NCBI Taxonomy" id="43049"/>
    <lineage>
        <taxon>Eukaryota</taxon>
        <taxon>Fungi</taxon>
        <taxon>Dikarya</taxon>
        <taxon>Basidiomycota</taxon>
        <taxon>Ustilaginomycotina</taxon>
        <taxon>Exobasidiomycetes</taxon>
        <taxon>Tilletiales</taxon>
        <taxon>Tilletiaceae</taxon>
        <taxon>Tilletia</taxon>
    </lineage>
</organism>
<sequence>MATPSRYPVERSPFGPSGDAALSPRLLHLSSGKAWKVRDLTQWIRAVPPAELVAKLTTSEEYINMDSFLERLSAATLDDKARITAKDRFTNAQSPKAWSMSTSLPPANALPKHTCVVPLLLPSAGTRIKQGRTSEITQDHELARTIGDGQSLRYNTVPEVTVLDTDDHDFWKVSWHLAHDLPAAGMWEVGFHIRAYKSAARRKVGYGVVLESLDLHGKAPASTLTSPVPIKRKLDYLAGLNFDFK</sequence>
<evidence type="ECO:0000313" key="2">
    <source>
        <dbReference type="Proteomes" id="UP000077521"/>
    </source>
</evidence>
<reference evidence="1" key="1">
    <citation type="submission" date="2016-04" db="EMBL/GenBank/DDBJ databases">
        <authorList>
            <person name="Nguyen H.D."/>
            <person name="Samba Siva P."/>
            <person name="Cullis J."/>
            <person name="Levesque C.A."/>
            <person name="Hambleton S."/>
        </authorList>
    </citation>
    <scope>NUCLEOTIDE SEQUENCE</scope>
    <source>
        <strain evidence="1">DAOMC 236416</strain>
    </source>
</reference>